<organism evidence="6 7">
    <name type="scientific">Phascolomyces articulosus</name>
    <dbReference type="NCBI Taxonomy" id="60185"/>
    <lineage>
        <taxon>Eukaryota</taxon>
        <taxon>Fungi</taxon>
        <taxon>Fungi incertae sedis</taxon>
        <taxon>Mucoromycota</taxon>
        <taxon>Mucoromycotina</taxon>
        <taxon>Mucoromycetes</taxon>
        <taxon>Mucorales</taxon>
        <taxon>Lichtheimiaceae</taxon>
        <taxon>Phascolomyces</taxon>
    </lineage>
</organism>
<evidence type="ECO:0000313" key="6">
    <source>
        <dbReference type="EMBL" id="KAI9273090.1"/>
    </source>
</evidence>
<evidence type="ECO:0000259" key="5">
    <source>
        <dbReference type="Pfam" id="PF01494"/>
    </source>
</evidence>
<evidence type="ECO:0000256" key="2">
    <source>
        <dbReference type="ARBA" id="ARBA00022630"/>
    </source>
</evidence>
<dbReference type="Pfam" id="PF01494">
    <property type="entry name" value="FAD_binding_3"/>
    <property type="match status" value="1"/>
</dbReference>
<comment type="cofactor">
    <cofactor evidence="1">
        <name>FAD</name>
        <dbReference type="ChEBI" id="CHEBI:57692"/>
    </cofactor>
</comment>
<dbReference type="GO" id="GO:0071949">
    <property type="term" value="F:FAD binding"/>
    <property type="evidence" value="ECO:0007669"/>
    <property type="project" value="InterPro"/>
</dbReference>
<proteinExistence type="predicted"/>
<comment type="caution">
    <text evidence="6">The sequence shown here is derived from an EMBL/GenBank/DDBJ whole genome shotgun (WGS) entry which is preliminary data.</text>
</comment>
<keyword evidence="3" id="KW-0274">FAD</keyword>
<keyword evidence="4" id="KW-0560">Oxidoreductase</keyword>
<feature type="domain" description="FAD-binding" evidence="5">
    <location>
        <begin position="9"/>
        <end position="368"/>
    </location>
</feature>
<protein>
    <submittedName>
        <fullName evidence="6">FAD binding domain-containing protein</fullName>
    </submittedName>
</protein>
<reference evidence="6" key="1">
    <citation type="journal article" date="2022" name="IScience">
        <title>Evolution of zygomycete secretomes and the origins of terrestrial fungal ecologies.</title>
        <authorList>
            <person name="Chang Y."/>
            <person name="Wang Y."/>
            <person name="Mondo S."/>
            <person name="Ahrendt S."/>
            <person name="Andreopoulos W."/>
            <person name="Barry K."/>
            <person name="Beard J."/>
            <person name="Benny G.L."/>
            <person name="Blankenship S."/>
            <person name="Bonito G."/>
            <person name="Cuomo C."/>
            <person name="Desiro A."/>
            <person name="Gervers K.A."/>
            <person name="Hundley H."/>
            <person name="Kuo A."/>
            <person name="LaButti K."/>
            <person name="Lang B.F."/>
            <person name="Lipzen A."/>
            <person name="O'Donnell K."/>
            <person name="Pangilinan J."/>
            <person name="Reynolds N."/>
            <person name="Sandor L."/>
            <person name="Smith M.E."/>
            <person name="Tsang A."/>
            <person name="Grigoriev I.V."/>
            <person name="Stajich J.E."/>
            <person name="Spatafora J.W."/>
        </authorList>
    </citation>
    <scope>NUCLEOTIDE SEQUENCE</scope>
    <source>
        <strain evidence="6">RSA 2281</strain>
    </source>
</reference>
<dbReference type="Gene3D" id="3.30.70.2450">
    <property type="match status" value="1"/>
</dbReference>
<dbReference type="Gene3D" id="3.50.50.60">
    <property type="entry name" value="FAD/NAD(P)-binding domain"/>
    <property type="match status" value="1"/>
</dbReference>
<keyword evidence="2" id="KW-0285">Flavoprotein</keyword>
<dbReference type="SUPFAM" id="SSF51905">
    <property type="entry name" value="FAD/NAD(P)-binding domain"/>
    <property type="match status" value="1"/>
</dbReference>
<evidence type="ECO:0000256" key="4">
    <source>
        <dbReference type="ARBA" id="ARBA00023002"/>
    </source>
</evidence>
<name>A0AAD5K810_9FUNG</name>
<dbReference type="GO" id="GO:0016709">
    <property type="term" value="F:oxidoreductase activity, acting on paired donors, with incorporation or reduction of molecular oxygen, NAD(P)H as one donor, and incorporation of one atom of oxygen"/>
    <property type="evidence" value="ECO:0007669"/>
    <property type="project" value="UniProtKB-ARBA"/>
</dbReference>
<dbReference type="InterPro" id="IPR002938">
    <property type="entry name" value="FAD-bd"/>
</dbReference>
<evidence type="ECO:0000256" key="1">
    <source>
        <dbReference type="ARBA" id="ARBA00001974"/>
    </source>
</evidence>
<dbReference type="InterPro" id="IPR036188">
    <property type="entry name" value="FAD/NAD-bd_sf"/>
</dbReference>
<dbReference type="AlphaFoldDB" id="A0AAD5K810"/>
<dbReference type="InterPro" id="IPR050641">
    <property type="entry name" value="RIFMO-like"/>
</dbReference>
<accession>A0AAD5K810</accession>
<keyword evidence="7" id="KW-1185">Reference proteome</keyword>
<dbReference type="PANTHER" id="PTHR43004:SF19">
    <property type="entry name" value="BINDING MONOOXYGENASE, PUTATIVE (JCVI)-RELATED"/>
    <property type="match status" value="1"/>
</dbReference>
<sequence length="604" mass="67434">MVNTTTDKKVDVLISGAGPVGLFFALRMASMNHTFKIIEKRQGATHETRAVGITARTLEVLHNRKLASCILKKAMTLQGAQMFSNGKKIAQLNMNADTIFPHISSLPQHDTEETFADLLGKDHISWNTKLIGYKQDSEGVEALVQNVLTGEEETIHARYIVGADGTHSAVRKLADDWSYEGYSVGTKFVVGDVILEGKDVGQLCKTRANGFFHPEGIFGIIPVDILEDGECYYRLFGNLGPYEVTDGKYSTHGISQHETITKDELQEVLKSRLAPLDINVKDARQLSIFRINERKANGFRRNRAFVVGDAAHCHSPFGGQGLNLGIQDADNLSWKLSMVLDGLSTDPEQLLDSYSAEREPIDAATMEATGYATRTLLGNSFLFSIFAKYALPVVLSMDRVMKPFMASMLQIAVELPKESPLLPQATPTTDLIAPGQYIRETVSLRKRLINNDDFERTTLHHLLQNTIPQYTILWVSSRSSCYSGNPLTRAFWSKFNDTYAIPAATIKPIIVESAHHSWKNKLPTYVTTKGYEEAFWLEEHWDAEHSLSNRIGLDKYLQENKLESPPAAILIFRPDRYVAYSGLVNSTSDINTAFNFLGNYLVTK</sequence>
<gene>
    <name evidence="6" type="ORF">BDA99DRAFT_569315</name>
</gene>
<reference evidence="6" key="2">
    <citation type="submission" date="2023-02" db="EMBL/GenBank/DDBJ databases">
        <authorList>
            <consortium name="DOE Joint Genome Institute"/>
            <person name="Mondo S.J."/>
            <person name="Chang Y."/>
            <person name="Wang Y."/>
            <person name="Ahrendt S."/>
            <person name="Andreopoulos W."/>
            <person name="Barry K."/>
            <person name="Beard J."/>
            <person name="Benny G.L."/>
            <person name="Blankenship S."/>
            <person name="Bonito G."/>
            <person name="Cuomo C."/>
            <person name="Desiro A."/>
            <person name="Gervers K.A."/>
            <person name="Hundley H."/>
            <person name="Kuo A."/>
            <person name="LaButti K."/>
            <person name="Lang B.F."/>
            <person name="Lipzen A."/>
            <person name="O'Donnell K."/>
            <person name="Pangilinan J."/>
            <person name="Reynolds N."/>
            <person name="Sandor L."/>
            <person name="Smith M.W."/>
            <person name="Tsang A."/>
            <person name="Grigoriev I.V."/>
            <person name="Stajich J.E."/>
            <person name="Spatafora J.W."/>
        </authorList>
    </citation>
    <scope>NUCLEOTIDE SEQUENCE</scope>
    <source>
        <strain evidence="6">RSA 2281</strain>
    </source>
</reference>
<evidence type="ECO:0000313" key="7">
    <source>
        <dbReference type="Proteomes" id="UP001209540"/>
    </source>
</evidence>
<dbReference type="EMBL" id="JAIXMP010000005">
    <property type="protein sequence ID" value="KAI9273090.1"/>
    <property type="molecule type" value="Genomic_DNA"/>
</dbReference>
<dbReference type="PANTHER" id="PTHR43004">
    <property type="entry name" value="TRK SYSTEM POTASSIUM UPTAKE PROTEIN"/>
    <property type="match status" value="1"/>
</dbReference>
<dbReference type="Proteomes" id="UP001209540">
    <property type="component" value="Unassembled WGS sequence"/>
</dbReference>
<evidence type="ECO:0000256" key="3">
    <source>
        <dbReference type="ARBA" id="ARBA00022827"/>
    </source>
</evidence>
<dbReference type="PRINTS" id="PR00420">
    <property type="entry name" value="RNGMNOXGNASE"/>
</dbReference>